<dbReference type="PANTHER" id="PTHR15549">
    <property type="entry name" value="PAIRED IMMUNOGLOBULIN-LIKE TYPE 2 RECEPTOR"/>
    <property type="match status" value="1"/>
</dbReference>
<gene>
    <name evidence="7" type="ORF">QBC35DRAFT_247477</name>
</gene>
<organism evidence="7 8">
    <name type="scientific">Podospora australis</name>
    <dbReference type="NCBI Taxonomy" id="1536484"/>
    <lineage>
        <taxon>Eukaryota</taxon>
        <taxon>Fungi</taxon>
        <taxon>Dikarya</taxon>
        <taxon>Ascomycota</taxon>
        <taxon>Pezizomycotina</taxon>
        <taxon>Sordariomycetes</taxon>
        <taxon>Sordariomycetidae</taxon>
        <taxon>Sordariales</taxon>
        <taxon>Podosporaceae</taxon>
        <taxon>Podospora</taxon>
    </lineage>
</organism>
<dbReference type="PANTHER" id="PTHR15549:SF33">
    <property type="entry name" value="MEMBRANE PROTEIN WSC4, PUTATIVE (AFU_ORTHOLOGUE AFUA_5G09020)-RELATED"/>
    <property type="match status" value="1"/>
</dbReference>
<feature type="transmembrane region" description="Helical" evidence="6">
    <location>
        <begin position="225"/>
        <end position="248"/>
    </location>
</feature>
<evidence type="ECO:0000256" key="4">
    <source>
        <dbReference type="ARBA" id="ARBA00023136"/>
    </source>
</evidence>
<evidence type="ECO:0000313" key="8">
    <source>
        <dbReference type="Proteomes" id="UP001302126"/>
    </source>
</evidence>
<evidence type="ECO:0000313" key="7">
    <source>
        <dbReference type="EMBL" id="KAK4192342.1"/>
    </source>
</evidence>
<accession>A0AAN6X6Q5</accession>
<feature type="region of interest" description="Disordered" evidence="5">
    <location>
        <begin position="333"/>
        <end position="372"/>
    </location>
</feature>
<dbReference type="Proteomes" id="UP001302126">
    <property type="component" value="Unassembled WGS sequence"/>
</dbReference>
<protein>
    <recommendedName>
        <fullName evidence="9">Mid2 domain-containing protein</fullName>
    </recommendedName>
</protein>
<evidence type="ECO:0000256" key="3">
    <source>
        <dbReference type="ARBA" id="ARBA00022989"/>
    </source>
</evidence>
<evidence type="ECO:0000256" key="1">
    <source>
        <dbReference type="ARBA" id="ARBA00004167"/>
    </source>
</evidence>
<dbReference type="EMBL" id="MU864355">
    <property type="protein sequence ID" value="KAK4192342.1"/>
    <property type="molecule type" value="Genomic_DNA"/>
</dbReference>
<comment type="subcellular location">
    <subcellularLocation>
        <location evidence="1">Membrane</location>
        <topology evidence="1">Single-pass membrane protein</topology>
    </subcellularLocation>
</comment>
<dbReference type="GO" id="GO:0071944">
    <property type="term" value="C:cell periphery"/>
    <property type="evidence" value="ECO:0007669"/>
    <property type="project" value="UniProtKB-ARBA"/>
</dbReference>
<reference evidence="7" key="1">
    <citation type="journal article" date="2023" name="Mol. Phylogenet. Evol.">
        <title>Genome-scale phylogeny and comparative genomics of the fungal order Sordariales.</title>
        <authorList>
            <person name="Hensen N."/>
            <person name="Bonometti L."/>
            <person name="Westerberg I."/>
            <person name="Brannstrom I.O."/>
            <person name="Guillou S."/>
            <person name="Cros-Aarteil S."/>
            <person name="Calhoun S."/>
            <person name="Haridas S."/>
            <person name="Kuo A."/>
            <person name="Mondo S."/>
            <person name="Pangilinan J."/>
            <person name="Riley R."/>
            <person name="LaButti K."/>
            <person name="Andreopoulos B."/>
            <person name="Lipzen A."/>
            <person name="Chen C."/>
            <person name="Yan M."/>
            <person name="Daum C."/>
            <person name="Ng V."/>
            <person name="Clum A."/>
            <person name="Steindorff A."/>
            <person name="Ohm R.A."/>
            <person name="Martin F."/>
            <person name="Silar P."/>
            <person name="Natvig D.O."/>
            <person name="Lalanne C."/>
            <person name="Gautier V."/>
            <person name="Ament-Velasquez S.L."/>
            <person name="Kruys A."/>
            <person name="Hutchinson M.I."/>
            <person name="Powell A.J."/>
            <person name="Barry K."/>
            <person name="Miller A.N."/>
            <person name="Grigoriev I.V."/>
            <person name="Debuchy R."/>
            <person name="Gladieux P."/>
            <person name="Hiltunen Thoren M."/>
            <person name="Johannesson H."/>
        </authorList>
    </citation>
    <scope>NUCLEOTIDE SEQUENCE</scope>
    <source>
        <strain evidence="7">PSN309</strain>
    </source>
</reference>
<dbReference type="InterPro" id="IPR051694">
    <property type="entry name" value="Immunoregulatory_rcpt-like"/>
</dbReference>
<evidence type="ECO:0000256" key="5">
    <source>
        <dbReference type="SAM" id="MobiDB-lite"/>
    </source>
</evidence>
<feature type="compositionally biased region" description="Low complexity" evidence="5">
    <location>
        <begin position="177"/>
        <end position="194"/>
    </location>
</feature>
<keyword evidence="8" id="KW-1185">Reference proteome</keyword>
<dbReference type="AlphaFoldDB" id="A0AAN6X6Q5"/>
<sequence length="372" mass="39084">MIQQTWNGALVREAMPGRRGQENVQEEPNIQRRIPFPDEHVVLADCRDSNNVRSSQMAYFQGTPGPKPEDVAVVKTNPGQTALWINADTSGLFTTTKVTFTATIGPKVDEGEFAGTGKNGFEPDFSCYQQLQANLYVYDGTTCSQVYYCNHSEPTASRPSPGPSPSASGSGSGSGSGSASSSAPSSGSVSTSSSVSASSSAAASGLPSATPPLSSSDNSLSQGTLIAVIVGVVGAVMFAASIIALIWFCRRSRKRPSSAVEMPGDSQHELAASNANGTGYTSSAYAPSPGPESKELSYPPKIPAEMPTVNTVFEVDGQWYRYEMPTTNDRYELDGRGRFELDPTSRHQAGGQGACSVSPPVTLARPDSSVLN</sequence>
<keyword evidence="4 6" id="KW-0472">Membrane</keyword>
<evidence type="ECO:0008006" key="9">
    <source>
        <dbReference type="Google" id="ProtNLM"/>
    </source>
</evidence>
<keyword evidence="3 6" id="KW-1133">Transmembrane helix</keyword>
<proteinExistence type="predicted"/>
<evidence type="ECO:0000256" key="6">
    <source>
        <dbReference type="SAM" id="Phobius"/>
    </source>
</evidence>
<reference evidence="7" key="2">
    <citation type="submission" date="2023-05" db="EMBL/GenBank/DDBJ databases">
        <authorList>
            <consortium name="Lawrence Berkeley National Laboratory"/>
            <person name="Steindorff A."/>
            <person name="Hensen N."/>
            <person name="Bonometti L."/>
            <person name="Westerberg I."/>
            <person name="Brannstrom I.O."/>
            <person name="Guillou S."/>
            <person name="Cros-Aarteil S."/>
            <person name="Calhoun S."/>
            <person name="Haridas S."/>
            <person name="Kuo A."/>
            <person name="Mondo S."/>
            <person name="Pangilinan J."/>
            <person name="Riley R."/>
            <person name="Labutti K."/>
            <person name="Andreopoulos B."/>
            <person name="Lipzen A."/>
            <person name="Chen C."/>
            <person name="Yanf M."/>
            <person name="Daum C."/>
            <person name="Ng V."/>
            <person name="Clum A."/>
            <person name="Ohm R."/>
            <person name="Martin F."/>
            <person name="Silar P."/>
            <person name="Natvig D."/>
            <person name="Lalanne C."/>
            <person name="Gautier V."/>
            <person name="Ament-Velasquez S.L."/>
            <person name="Kruys A."/>
            <person name="Hutchinson M.I."/>
            <person name="Powell A.J."/>
            <person name="Barry K."/>
            <person name="Miller A.N."/>
            <person name="Grigoriev I.V."/>
            <person name="Debuchy R."/>
            <person name="Gladieux P."/>
            <person name="Thoren M.H."/>
            <person name="Johannesson H."/>
        </authorList>
    </citation>
    <scope>NUCLEOTIDE SEQUENCE</scope>
    <source>
        <strain evidence="7">PSN309</strain>
    </source>
</reference>
<evidence type="ECO:0000256" key="2">
    <source>
        <dbReference type="ARBA" id="ARBA00022692"/>
    </source>
</evidence>
<name>A0AAN6X6Q5_9PEZI</name>
<feature type="region of interest" description="Disordered" evidence="5">
    <location>
        <begin position="153"/>
        <end position="194"/>
    </location>
</feature>
<feature type="region of interest" description="Disordered" evidence="5">
    <location>
        <begin position="257"/>
        <end position="297"/>
    </location>
</feature>
<feature type="compositionally biased region" description="Polar residues" evidence="5">
    <location>
        <begin position="273"/>
        <end position="285"/>
    </location>
</feature>
<dbReference type="GO" id="GO:0016020">
    <property type="term" value="C:membrane"/>
    <property type="evidence" value="ECO:0007669"/>
    <property type="project" value="UniProtKB-SubCell"/>
</dbReference>
<comment type="caution">
    <text evidence="7">The sequence shown here is derived from an EMBL/GenBank/DDBJ whole genome shotgun (WGS) entry which is preliminary data.</text>
</comment>
<keyword evidence="2 6" id="KW-0812">Transmembrane</keyword>
<feature type="compositionally biased region" description="Basic and acidic residues" evidence="5">
    <location>
        <begin position="333"/>
        <end position="345"/>
    </location>
</feature>